<accession>J4UK40</accession>
<protein>
    <submittedName>
        <fullName evidence="1">Uncharacterized protein</fullName>
    </submittedName>
</protein>
<gene>
    <name evidence="1" type="ORF">A1Q1_06321</name>
</gene>
<dbReference type="EMBL" id="ALBS01000032">
    <property type="protein sequence ID" value="EJT52215.1"/>
    <property type="molecule type" value="Genomic_DNA"/>
</dbReference>
<dbReference type="HOGENOM" id="CLU_1541201_0_0_1"/>
<proteinExistence type="predicted"/>
<dbReference type="Proteomes" id="UP000002748">
    <property type="component" value="Unassembled WGS sequence"/>
</dbReference>
<organism evidence="1 2">
    <name type="scientific">Trichosporon asahii var. asahii (strain ATCC 90039 / CBS 2479 / JCM 2466 / KCTC 7840 / NBRC 103889/ NCYC 2677 / UAMH 7654)</name>
    <name type="common">Yeast</name>
    <dbReference type="NCBI Taxonomy" id="1186058"/>
    <lineage>
        <taxon>Eukaryota</taxon>
        <taxon>Fungi</taxon>
        <taxon>Dikarya</taxon>
        <taxon>Basidiomycota</taxon>
        <taxon>Agaricomycotina</taxon>
        <taxon>Tremellomycetes</taxon>
        <taxon>Trichosporonales</taxon>
        <taxon>Trichosporonaceae</taxon>
        <taxon>Trichosporon</taxon>
    </lineage>
</organism>
<comment type="caution">
    <text evidence="1">The sequence shown here is derived from an EMBL/GenBank/DDBJ whole genome shotgun (WGS) entry which is preliminary data.</text>
</comment>
<dbReference type="GeneID" id="25989833"/>
<sequence length="174" mass="19774">MTWVGAGKYYEVEPDGLKMKTVVGGNGKYFFTPSQLREAYPAIAEEAIAYTATGPRGDYCQVVIDQVHDNIVRLRGRYGDNGGHGCKLLHGKTLGWDRKDWGRQYLHLNGPLTVVSIPAPRDERGKLLSNEELQERHRMAMAEGKPLRWKKVWVSENEPQYRIDDGKDDRTSRA</sequence>
<dbReference type="AlphaFoldDB" id="J4UK40"/>
<dbReference type="KEGG" id="tasa:A1Q1_06321"/>
<evidence type="ECO:0000313" key="1">
    <source>
        <dbReference type="EMBL" id="EJT52215.1"/>
    </source>
</evidence>
<dbReference type="RefSeq" id="XP_014183400.1">
    <property type="nucleotide sequence ID" value="XM_014327925.1"/>
</dbReference>
<evidence type="ECO:0000313" key="2">
    <source>
        <dbReference type="Proteomes" id="UP000002748"/>
    </source>
</evidence>
<dbReference type="VEuPathDB" id="FungiDB:A1Q1_06321"/>
<name>J4UK40_TRIAS</name>
<reference evidence="1 2" key="1">
    <citation type="journal article" date="2012" name="Eukaryot. Cell">
        <title>Draft genome sequence of CBS 2479, the standard type strain of Trichosporon asahii.</title>
        <authorList>
            <person name="Yang R.Y."/>
            <person name="Li H.T."/>
            <person name="Zhu H."/>
            <person name="Zhou G.P."/>
            <person name="Wang M."/>
            <person name="Wang L."/>
        </authorList>
    </citation>
    <scope>NUCLEOTIDE SEQUENCE [LARGE SCALE GENOMIC DNA]</scope>
    <source>
        <strain evidence="2">ATCC 90039 / CBS 2479 / JCM 2466 / KCTC 7840 / NCYC 2677 / UAMH 7654</strain>
    </source>
</reference>